<sequence length="89" mass="9919">MKISKRAQAGTMQSSDLMVFAEPADELVIEIDSTVAKQYEHLIRAKITEVVERMNVTSGILRIKDRGALDYAIIARVEAVINRAKEQSS</sequence>
<comment type="subcellular location">
    <subcellularLocation>
        <location evidence="1">Cytoplasm</location>
    </subcellularLocation>
</comment>
<dbReference type="Pfam" id="PF06857">
    <property type="entry name" value="ACP"/>
    <property type="match status" value="1"/>
</dbReference>
<reference evidence="4 5" key="1">
    <citation type="submission" date="2019-01" db="EMBL/GenBank/DDBJ databases">
        <title>Geovibrio thiophilus DSM 11263, complete genome.</title>
        <authorList>
            <person name="Spring S."/>
            <person name="Bunk B."/>
            <person name="Sproer C."/>
        </authorList>
    </citation>
    <scope>NUCLEOTIDE SEQUENCE [LARGE SCALE GENOMIC DNA]</scope>
    <source>
        <strain evidence="4 5">DSM 11263</strain>
    </source>
</reference>
<protein>
    <submittedName>
        <fullName evidence="4">Citrate lyase acyl carrier protein</fullName>
        <ecNumber evidence="4">4.1.3.6</ecNumber>
    </submittedName>
</protein>
<dbReference type="InterPro" id="IPR023439">
    <property type="entry name" value="Mal_deCO2ase/Cit_lyase_ACP"/>
</dbReference>
<dbReference type="GO" id="GO:0005737">
    <property type="term" value="C:cytoplasm"/>
    <property type="evidence" value="ECO:0007669"/>
    <property type="project" value="UniProtKB-SubCell"/>
</dbReference>
<dbReference type="Proteomes" id="UP000287502">
    <property type="component" value="Chromosome"/>
</dbReference>
<evidence type="ECO:0000256" key="3">
    <source>
        <dbReference type="ARBA" id="ARBA00022553"/>
    </source>
</evidence>
<proteinExistence type="predicted"/>
<dbReference type="EC" id="4.1.3.6" evidence="4"/>
<dbReference type="NCBIfam" id="NF009726">
    <property type="entry name" value="PRK13253.1"/>
    <property type="match status" value="1"/>
</dbReference>
<dbReference type="InterPro" id="IPR006495">
    <property type="entry name" value="CitD"/>
</dbReference>
<dbReference type="RefSeq" id="WP_128465894.1">
    <property type="nucleotide sequence ID" value="NZ_CP035108.1"/>
</dbReference>
<gene>
    <name evidence="4" type="primary">citD</name>
    <name evidence="4" type="ORF">EP073_04050</name>
</gene>
<dbReference type="EMBL" id="CP035108">
    <property type="protein sequence ID" value="QAR32607.1"/>
    <property type="molecule type" value="Genomic_DNA"/>
</dbReference>
<dbReference type="NCBIfam" id="TIGR01608">
    <property type="entry name" value="citD"/>
    <property type="match status" value="1"/>
</dbReference>
<name>A0A3R5UY30_9BACT</name>
<dbReference type="OrthoDB" id="9798736at2"/>
<dbReference type="GO" id="GO:0008815">
    <property type="term" value="F:citrate (pro-3S)-lyase activity"/>
    <property type="evidence" value="ECO:0007669"/>
    <property type="project" value="UniProtKB-EC"/>
</dbReference>
<organism evidence="4 5">
    <name type="scientific">Geovibrio thiophilus</name>
    <dbReference type="NCBI Taxonomy" id="139438"/>
    <lineage>
        <taxon>Bacteria</taxon>
        <taxon>Pseudomonadati</taxon>
        <taxon>Deferribacterota</taxon>
        <taxon>Deferribacteres</taxon>
        <taxon>Deferribacterales</taxon>
        <taxon>Geovibrionaceae</taxon>
        <taxon>Geovibrio</taxon>
    </lineage>
</organism>
<keyword evidence="3" id="KW-0597">Phosphoprotein</keyword>
<evidence type="ECO:0000256" key="2">
    <source>
        <dbReference type="ARBA" id="ARBA00022490"/>
    </source>
</evidence>
<dbReference type="KEGG" id="gtl:EP073_04050"/>
<keyword evidence="2" id="KW-0963">Cytoplasm</keyword>
<evidence type="ECO:0000313" key="4">
    <source>
        <dbReference type="EMBL" id="QAR32607.1"/>
    </source>
</evidence>
<keyword evidence="5" id="KW-1185">Reference proteome</keyword>
<evidence type="ECO:0000313" key="5">
    <source>
        <dbReference type="Proteomes" id="UP000287502"/>
    </source>
</evidence>
<dbReference type="AlphaFoldDB" id="A0A3R5UY30"/>
<accession>A0A3R5UY30</accession>
<keyword evidence="4" id="KW-0456">Lyase</keyword>
<evidence type="ECO:0000256" key="1">
    <source>
        <dbReference type="ARBA" id="ARBA00004496"/>
    </source>
</evidence>